<organism evidence="3 4">
    <name type="scientific">Pontibacillus chungwhensis BH030062</name>
    <dbReference type="NCBI Taxonomy" id="1385513"/>
    <lineage>
        <taxon>Bacteria</taxon>
        <taxon>Bacillati</taxon>
        <taxon>Bacillota</taxon>
        <taxon>Bacilli</taxon>
        <taxon>Bacillales</taxon>
        <taxon>Bacillaceae</taxon>
        <taxon>Pontibacillus</taxon>
    </lineage>
</organism>
<proteinExistence type="predicted"/>
<evidence type="ECO:0000313" key="3">
    <source>
        <dbReference type="EMBL" id="KGP90480.1"/>
    </source>
</evidence>
<accession>A0A0A2V9U4</accession>
<evidence type="ECO:0000313" key="4">
    <source>
        <dbReference type="Proteomes" id="UP000030153"/>
    </source>
</evidence>
<dbReference type="Proteomes" id="UP000030153">
    <property type="component" value="Unassembled WGS sequence"/>
</dbReference>
<keyword evidence="2" id="KW-0812">Transmembrane</keyword>
<gene>
    <name evidence="3" type="ORF">N780_04880</name>
</gene>
<keyword evidence="2" id="KW-0472">Membrane</keyword>
<dbReference type="OrthoDB" id="1633470at2"/>
<sequence length="396" mass="44762">MRERVTSLNSKGLMLAHRELKKWYKRSGIYLLGLIGIFLLIGLLTSIQPAYRLSSSTLHTWTSQVDGSSFLRLMSMENRVFQGAYPEGYEDLRISEMIFQTATSIQPDDPRSFLGRELPGFSAYDGQIVVAGEGTNYTTMAVESAPPMEIFDEKEKEVVTEEQPVEQEDQTSPDQALPTTGDRDVVLIYHTHNRESYFPLLPEDATDAFHSKANITLVGDRLAQSLEDNGIGAKVDKTDITKKLKEKDMEYYESYDMSRSVVQEAMSTEADLQYYFDLHRDSIDKQYTTTDINGESFARIFFVIGGEYAHYEQNLKLANELHNKMEEEYPGLSRGVMTKKGSGTNGKFNQDLSQNAILIEFGGVENTLEELYRSADAVAGVFSDFYWQAEKVSGDQ</sequence>
<evidence type="ECO:0000256" key="1">
    <source>
        <dbReference type="SAM" id="MobiDB-lite"/>
    </source>
</evidence>
<dbReference type="SUPFAM" id="SSF53187">
    <property type="entry name" value="Zn-dependent exopeptidases"/>
    <property type="match status" value="1"/>
</dbReference>
<evidence type="ECO:0000256" key="2">
    <source>
        <dbReference type="SAM" id="Phobius"/>
    </source>
</evidence>
<dbReference type="EMBL" id="AVBG01000012">
    <property type="protein sequence ID" value="KGP90480.1"/>
    <property type="molecule type" value="Genomic_DNA"/>
</dbReference>
<dbReference type="eggNOG" id="COG0860">
    <property type="taxonomic scope" value="Bacteria"/>
</dbReference>
<name>A0A0A2V9U4_9BACI</name>
<dbReference type="Pfam" id="PF07454">
    <property type="entry name" value="SpoIIP"/>
    <property type="match status" value="1"/>
</dbReference>
<dbReference type="AlphaFoldDB" id="A0A0A2V9U4"/>
<keyword evidence="4" id="KW-1185">Reference proteome</keyword>
<protein>
    <submittedName>
        <fullName evidence="3">Stage II sporulation protein P</fullName>
    </submittedName>
</protein>
<dbReference type="InterPro" id="IPR010897">
    <property type="entry name" value="Spore_II_P"/>
</dbReference>
<feature type="transmembrane region" description="Helical" evidence="2">
    <location>
        <begin position="28"/>
        <end position="47"/>
    </location>
</feature>
<dbReference type="STRING" id="1385513.N780_04880"/>
<comment type="caution">
    <text evidence="3">The sequence shown here is derived from an EMBL/GenBank/DDBJ whole genome shotgun (WGS) entry which is preliminary data.</text>
</comment>
<dbReference type="NCBIfam" id="TIGR02867">
    <property type="entry name" value="spore_II_P"/>
    <property type="match status" value="1"/>
</dbReference>
<reference evidence="3 4" key="1">
    <citation type="submission" date="2013-08" db="EMBL/GenBank/DDBJ databases">
        <title>Genome of Pontibacillus chungwhensis.</title>
        <authorList>
            <person name="Wang Q."/>
            <person name="Wang G."/>
        </authorList>
    </citation>
    <scope>NUCLEOTIDE SEQUENCE [LARGE SCALE GENOMIC DNA]</scope>
    <source>
        <strain evidence="3 4">BH030062</strain>
    </source>
</reference>
<feature type="region of interest" description="Disordered" evidence="1">
    <location>
        <begin position="154"/>
        <end position="179"/>
    </location>
</feature>
<keyword evidence="2" id="KW-1133">Transmembrane helix</keyword>